<accession>A0A0E9Y2P2</accession>
<protein>
    <submittedName>
        <fullName evidence="1">Uncharacterized protein</fullName>
    </submittedName>
</protein>
<reference evidence="1" key="2">
    <citation type="journal article" date="2015" name="Fish Shellfish Immunol.">
        <title>Early steps in the European eel (Anguilla anguilla)-Vibrio vulnificus interaction in the gills: Role of the RtxA13 toxin.</title>
        <authorList>
            <person name="Callol A."/>
            <person name="Pajuelo D."/>
            <person name="Ebbesson L."/>
            <person name="Teles M."/>
            <person name="MacKenzie S."/>
            <person name="Amaro C."/>
        </authorList>
    </citation>
    <scope>NUCLEOTIDE SEQUENCE</scope>
</reference>
<dbReference type="EMBL" id="GBXM01000007">
    <property type="protein sequence ID" value="JAI08571.1"/>
    <property type="molecule type" value="Transcribed_RNA"/>
</dbReference>
<name>A0A0E9Y2P2_ANGAN</name>
<proteinExistence type="predicted"/>
<evidence type="ECO:0000313" key="1">
    <source>
        <dbReference type="EMBL" id="JAI08571.1"/>
    </source>
</evidence>
<sequence>MHWKMLSIHFVQGALAFQSLRMLTFWIAL</sequence>
<reference evidence="1" key="1">
    <citation type="submission" date="2014-11" db="EMBL/GenBank/DDBJ databases">
        <authorList>
            <person name="Amaro Gonzalez C."/>
        </authorList>
    </citation>
    <scope>NUCLEOTIDE SEQUENCE</scope>
</reference>
<dbReference type="AlphaFoldDB" id="A0A0E9Y2P2"/>
<organism evidence="1">
    <name type="scientific">Anguilla anguilla</name>
    <name type="common">European freshwater eel</name>
    <name type="synonym">Muraena anguilla</name>
    <dbReference type="NCBI Taxonomy" id="7936"/>
    <lineage>
        <taxon>Eukaryota</taxon>
        <taxon>Metazoa</taxon>
        <taxon>Chordata</taxon>
        <taxon>Craniata</taxon>
        <taxon>Vertebrata</taxon>
        <taxon>Euteleostomi</taxon>
        <taxon>Actinopterygii</taxon>
        <taxon>Neopterygii</taxon>
        <taxon>Teleostei</taxon>
        <taxon>Anguilliformes</taxon>
        <taxon>Anguillidae</taxon>
        <taxon>Anguilla</taxon>
    </lineage>
</organism>